<feature type="domain" description="HhH-GPD" evidence="5">
    <location>
        <begin position="122"/>
        <end position="282"/>
    </location>
</feature>
<dbReference type="RefSeq" id="WP_130649275.1">
    <property type="nucleotide sequence ID" value="NZ_BMHA01000016.1"/>
</dbReference>
<evidence type="ECO:0000313" key="7">
    <source>
        <dbReference type="Proteomes" id="UP000650511"/>
    </source>
</evidence>
<evidence type="ECO:0000256" key="2">
    <source>
        <dbReference type="ARBA" id="ARBA00012000"/>
    </source>
</evidence>
<organism evidence="6 7">
    <name type="scientific">Egicoccus halophilus</name>
    <dbReference type="NCBI Taxonomy" id="1670830"/>
    <lineage>
        <taxon>Bacteria</taxon>
        <taxon>Bacillati</taxon>
        <taxon>Actinomycetota</taxon>
        <taxon>Nitriliruptoria</taxon>
        <taxon>Egicoccales</taxon>
        <taxon>Egicoccaceae</taxon>
        <taxon>Egicoccus</taxon>
    </lineage>
</organism>
<accession>A0A8J3ADJ6</accession>
<dbReference type="GO" id="GO:0006307">
    <property type="term" value="P:DNA alkylation repair"/>
    <property type="evidence" value="ECO:0007669"/>
    <property type="project" value="TreeGrafter"/>
</dbReference>
<dbReference type="EMBL" id="BMHA01000016">
    <property type="protein sequence ID" value="GGI09575.1"/>
    <property type="molecule type" value="Genomic_DNA"/>
</dbReference>
<comment type="caution">
    <text evidence="6">The sequence shown here is derived from an EMBL/GenBank/DDBJ whole genome shotgun (WGS) entry which is preliminary data.</text>
</comment>
<evidence type="ECO:0000256" key="1">
    <source>
        <dbReference type="ARBA" id="ARBA00000086"/>
    </source>
</evidence>
<dbReference type="SUPFAM" id="SSF48150">
    <property type="entry name" value="DNA-glycosylase"/>
    <property type="match status" value="1"/>
</dbReference>
<dbReference type="OrthoDB" id="5501430at2"/>
<keyword evidence="7" id="KW-1185">Reference proteome</keyword>
<comment type="catalytic activity">
    <reaction evidence="1">
        <text>Hydrolysis of alkylated DNA, releasing 3-methyladenine, 3-methylguanine, 7-methylguanine and 7-methyladenine.</text>
        <dbReference type="EC" id="3.2.2.21"/>
    </reaction>
</comment>
<reference evidence="6" key="2">
    <citation type="submission" date="2020-09" db="EMBL/GenBank/DDBJ databases">
        <authorList>
            <person name="Sun Q."/>
            <person name="Zhou Y."/>
        </authorList>
    </citation>
    <scope>NUCLEOTIDE SEQUENCE</scope>
    <source>
        <strain evidence="6">CGMCC 1.14988</strain>
    </source>
</reference>
<dbReference type="Gene3D" id="1.10.340.30">
    <property type="entry name" value="Hypothetical protein, domain 2"/>
    <property type="match status" value="1"/>
</dbReference>
<dbReference type="InterPro" id="IPR003265">
    <property type="entry name" value="HhH-GPD_domain"/>
</dbReference>
<dbReference type="PANTHER" id="PTHR43003:SF6">
    <property type="entry name" value="DNA GLYCOSYLASE"/>
    <property type="match status" value="1"/>
</dbReference>
<dbReference type="AlphaFoldDB" id="A0A8J3ADJ6"/>
<dbReference type="GO" id="GO:0043916">
    <property type="term" value="F:DNA-7-methylguanine glycosylase activity"/>
    <property type="evidence" value="ECO:0007669"/>
    <property type="project" value="TreeGrafter"/>
</dbReference>
<evidence type="ECO:0000256" key="3">
    <source>
        <dbReference type="ARBA" id="ARBA00022763"/>
    </source>
</evidence>
<dbReference type="Proteomes" id="UP000650511">
    <property type="component" value="Unassembled WGS sequence"/>
</dbReference>
<protein>
    <recommendedName>
        <fullName evidence="2">DNA-3-methyladenine glycosylase II</fullName>
        <ecNumber evidence="2">3.2.2.21</ecNumber>
    </recommendedName>
</protein>
<dbReference type="GO" id="GO:0032131">
    <property type="term" value="F:alkylated DNA binding"/>
    <property type="evidence" value="ECO:0007669"/>
    <property type="project" value="TreeGrafter"/>
</dbReference>
<dbReference type="SMART" id="SM00478">
    <property type="entry name" value="ENDO3c"/>
    <property type="match status" value="1"/>
</dbReference>
<dbReference type="EC" id="3.2.2.21" evidence="2"/>
<evidence type="ECO:0000256" key="4">
    <source>
        <dbReference type="ARBA" id="ARBA00023204"/>
    </source>
</evidence>
<keyword evidence="4" id="KW-0234">DNA repair</keyword>
<evidence type="ECO:0000313" key="6">
    <source>
        <dbReference type="EMBL" id="GGI09575.1"/>
    </source>
</evidence>
<name>A0A8J3ADJ6_9ACTN</name>
<dbReference type="GO" id="GO:0005737">
    <property type="term" value="C:cytoplasm"/>
    <property type="evidence" value="ECO:0007669"/>
    <property type="project" value="TreeGrafter"/>
</dbReference>
<dbReference type="GO" id="GO:0032993">
    <property type="term" value="C:protein-DNA complex"/>
    <property type="evidence" value="ECO:0007669"/>
    <property type="project" value="TreeGrafter"/>
</dbReference>
<dbReference type="InterPro" id="IPR011257">
    <property type="entry name" value="DNA_glycosylase"/>
</dbReference>
<dbReference type="GO" id="GO:0008725">
    <property type="term" value="F:DNA-3-methyladenine glycosylase activity"/>
    <property type="evidence" value="ECO:0007669"/>
    <property type="project" value="TreeGrafter"/>
</dbReference>
<dbReference type="InterPro" id="IPR051912">
    <property type="entry name" value="Alkylbase_DNA_Glycosylase/TA"/>
</dbReference>
<dbReference type="CDD" id="cd00056">
    <property type="entry name" value="ENDO3c"/>
    <property type="match status" value="1"/>
</dbReference>
<reference evidence="6" key="1">
    <citation type="journal article" date="2014" name="Int. J. Syst. Evol. Microbiol.">
        <title>Complete genome sequence of Corynebacterium casei LMG S-19264T (=DSM 44701T), isolated from a smear-ripened cheese.</title>
        <authorList>
            <consortium name="US DOE Joint Genome Institute (JGI-PGF)"/>
            <person name="Walter F."/>
            <person name="Albersmeier A."/>
            <person name="Kalinowski J."/>
            <person name="Ruckert C."/>
        </authorList>
    </citation>
    <scope>NUCLEOTIDE SEQUENCE</scope>
    <source>
        <strain evidence="6">CGMCC 1.14988</strain>
    </source>
</reference>
<dbReference type="GO" id="GO:0006285">
    <property type="term" value="P:base-excision repair, AP site formation"/>
    <property type="evidence" value="ECO:0007669"/>
    <property type="project" value="TreeGrafter"/>
</dbReference>
<sequence length="298" mass="32247">MRRFSVPGPLDLLTSLRPLVHSAQDPTIRLRATGVARCTRTPDGPGTIEVTRAGDDGFVARAWGPGAAWLLDRAPALIGADDDRTGFRPELHPHVARAAHRRPGLRLGRTGVAWDGLVPTILAQRVTSIEAARSWTRLVRAHGEAAPGPYDLRLHPAPDVLAALPYWAYHRFGVERHRAEAIVAAARSAERIQAALTRPGHAAGETICGIRGLGPWTAALVLRIATGDPDQVEVGDFHVKNQVAWALAGEPRATDERMLELLAPFAGHRGRVVRLLLATGVRAPTYGARQRIVAIERL</sequence>
<gene>
    <name evidence="6" type="ORF">GCM10011354_34760</name>
</gene>
<keyword evidence="3" id="KW-0227">DNA damage</keyword>
<dbReference type="PANTHER" id="PTHR43003">
    <property type="entry name" value="DNA-3-METHYLADENINE GLYCOSYLASE"/>
    <property type="match status" value="1"/>
</dbReference>
<evidence type="ECO:0000259" key="5">
    <source>
        <dbReference type="SMART" id="SM00478"/>
    </source>
</evidence>
<proteinExistence type="predicted"/>